<evidence type="ECO:0000313" key="2">
    <source>
        <dbReference type="Proteomes" id="UP001153269"/>
    </source>
</evidence>
<keyword evidence="2" id="KW-1185">Reference proteome</keyword>
<name>A0A9N7YB40_PLEPL</name>
<gene>
    <name evidence="1" type="ORF">PLEPLA_LOCUS5694</name>
</gene>
<dbReference type="Proteomes" id="UP001153269">
    <property type="component" value="Unassembled WGS sequence"/>
</dbReference>
<accession>A0A9N7YB40</accession>
<proteinExistence type="predicted"/>
<evidence type="ECO:0000313" key="1">
    <source>
        <dbReference type="EMBL" id="CAB1417874.1"/>
    </source>
</evidence>
<dbReference type="EMBL" id="CADEAL010000289">
    <property type="protein sequence ID" value="CAB1417874.1"/>
    <property type="molecule type" value="Genomic_DNA"/>
</dbReference>
<comment type="caution">
    <text evidence="1">The sequence shown here is derived from an EMBL/GenBank/DDBJ whole genome shotgun (WGS) entry which is preliminary data.</text>
</comment>
<reference evidence="1" key="1">
    <citation type="submission" date="2020-03" db="EMBL/GenBank/DDBJ databases">
        <authorList>
            <person name="Weist P."/>
        </authorList>
    </citation>
    <scope>NUCLEOTIDE SEQUENCE</scope>
</reference>
<protein>
    <submittedName>
        <fullName evidence="1">Uncharacterized protein</fullName>
    </submittedName>
</protein>
<sequence>MDFGDPQDATYDPDDSITVLTESADVTMEFSNPVHWTPTYIVFENCLLELFEDPAPYVNEVLKISIPKDLSAKYEKPDKQEVIASYVSIREHSAYLEHHAGGRTTLILRPDSPNTS</sequence>
<organism evidence="1 2">
    <name type="scientific">Pleuronectes platessa</name>
    <name type="common">European plaice</name>
    <dbReference type="NCBI Taxonomy" id="8262"/>
    <lineage>
        <taxon>Eukaryota</taxon>
        <taxon>Metazoa</taxon>
        <taxon>Chordata</taxon>
        <taxon>Craniata</taxon>
        <taxon>Vertebrata</taxon>
        <taxon>Euteleostomi</taxon>
        <taxon>Actinopterygii</taxon>
        <taxon>Neopterygii</taxon>
        <taxon>Teleostei</taxon>
        <taxon>Neoteleostei</taxon>
        <taxon>Acanthomorphata</taxon>
        <taxon>Carangaria</taxon>
        <taxon>Pleuronectiformes</taxon>
        <taxon>Pleuronectoidei</taxon>
        <taxon>Pleuronectidae</taxon>
        <taxon>Pleuronectes</taxon>
    </lineage>
</organism>
<dbReference type="AlphaFoldDB" id="A0A9N7YB40"/>